<name>A0A194WWC0_MOLSC</name>
<dbReference type="GeneID" id="28815527"/>
<reference evidence="3 4" key="1">
    <citation type="submission" date="2015-10" db="EMBL/GenBank/DDBJ databases">
        <title>Full genome of DAOMC 229536 Phialocephala scopiformis, a fungal endophyte of spruce producing the potent anti-insectan compound rugulosin.</title>
        <authorList>
            <consortium name="DOE Joint Genome Institute"/>
            <person name="Walker A.K."/>
            <person name="Frasz S.L."/>
            <person name="Seifert K.A."/>
            <person name="Miller J.D."/>
            <person name="Mondo S.J."/>
            <person name="Labutti K."/>
            <person name="Lipzen A."/>
            <person name="Dockter R."/>
            <person name="Kennedy M."/>
            <person name="Grigoriev I.V."/>
            <person name="Spatafora J.W."/>
        </authorList>
    </citation>
    <scope>NUCLEOTIDE SEQUENCE [LARGE SCALE GENOMIC DNA]</scope>
    <source>
        <strain evidence="3 4">CBS 120377</strain>
    </source>
</reference>
<dbReference type="AlphaFoldDB" id="A0A194WWC0"/>
<keyword evidence="4" id="KW-1185">Reference proteome</keyword>
<evidence type="ECO:0000313" key="3">
    <source>
        <dbReference type="EMBL" id="KUJ12260.1"/>
    </source>
</evidence>
<dbReference type="RefSeq" id="XP_018066615.1">
    <property type="nucleotide sequence ID" value="XM_018205801.1"/>
</dbReference>
<feature type="chain" id="PRO_5008267528" evidence="2">
    <location>
        <begin position="30"/>
        <end position="78"/>
    </location>
</feature>
<keyword evidence="1" id="KW-0812">Transmembrane</keyword>
<dbReference type="InParanoid" id="A0A194WWC0"/>
<keyword evidence="1" id="KW-1133">Transmembrane helix</keyword>
<proteinExistence type="predicted"/>
<accession>A0A194WWC0</accession>
<evidence type="ECO:0000256" key="2">
    <source>
        <dbReference type="SAM" id="SignalP"/>
    </source>
</evidence>
<dbReference type="Proteomes" id="UP000070700">
    <property type="component" value="Unassembled WGS sequence"/>
</dbReference>
<dbReference type="EMBL" id="KQ947424">
    <property type="protein sequence ID" value="KUJ12260.1"/>
    <property type="molecule type" value="Genomic_DNA"/>
</dbReference>
<evidence type="ECO:0000256" key="1">
    <source>
        <dbReference type="SAM" id="Phobius"/>
    </source>
</evidence>
<protein>
    <submittedName>
        <fullName evidence="3">Uncharacterized protein</fullName>
    </submittedName>
</protein>
<sequence length="78" mass="8245">MFQWARLTFNATIIAKSLTLLLFLPCSTGMITSPNAASSNSASFVEPGGTKAIASTAFILGATELTTIVSSILKVRRH</sequence>
<gene>
    <name evidence="3" type="ORF">LY89DRAFT_203730</name>
</gene>
<feature type="transmembrane region" description="Helical" evidence="1">
    <location>
        <begin position="52"/>
        <end position="73"/>
    </location>
</feature>
<keyword evidence="1" id="KW-0472">Membrane</keyword>
<keyword evidence="2" id="KW-0732">Signal</keyword>
<feature type="signal peptide" evidence="2">
    <location>
        <begin position="1"/>
        <end position="29"/>
    </location>
</feature>
<evidence type="ECO:0000313" key="4">
    <source>
        <dbReference type="Proteomes" id="UP000070700"/>
    </source>
</evidence>
<dbReference type="KEGG" id="psco:LY89DRAFT_203730"/>
<organism evidence="3 4">
    <name type="scientific">Mollisia scopiformis</name>
    <name type="common">Conifer needle endophyte fungus</name>
    <name type="synonym">Phialocephala scopiformis</name>
    <dbReference type="NCBI Taxonomy" id="149040"/>
    <lineage>
        <taxon>Eukaryota</taxon>
        <taxon>Fungi</taxon>
        <taxon>Dikarya</taxon>
        <taxon>Ascomycota</taxon>
        <taxon>Pezizomycotina</taxon>
        <taxon>Leotiomycetes</taxon>
        <taxon>Helotiales</taxon>
        <taxon>Mollisiaceae</taxon>
        <taxon>Mollisia</taxon>
    </lineage>
</organism>